<name>A0ABT6KZD6_9MYCO</name>
<dbReference type="InterPro" id="IPR036388">
    <property type="entry name" value="WH-like_DNA-bd_sf"/>
</dbReference>
<evidence type="ECO:0000259" key="4">
    <source>
        <dbReference type="PROSITE" id="PS50949"/>
    </source>
</evidence>
<dbReference type="PANTHER" id="PTHR44846">
    <property type="entry name" value="MANNOSYL-D-GLYCERATE TRANSPORT/METABOLISM SYSTEM REPRESSOR MNGR-RELATED"/>
    <property type="match status" value="1"/>
</dbReference>
<dbReference type="InterPro" id="IPR036390">
    <property type="entry name" value="WH_DNA-bd_sf"/>
</dbReference>
<keyword evidence="2 5" id="KW-0238">DNA-binding</keyword>
<gene>
    <name evidence="5" type="ORF">M2272_002689</name>
</gene>
<dbReference type="GO" id="GO:0003677">
    <property type="term" value="F:DNA binding"/>
    <property type="evidence" value="ECO:0007669"/>
    <property type="project" value="UniProtKB-KW"/>
</dbReference>
<protein>
    <submittedName>
        <fullName evidence="5">DNA-binding GntR family transcriptional regulator</fullName>
    </submittedName>
</protein>
<dbReference type="InterPro" id="IPR000524">
    <property type="entry name" value="Tscrpt_reg_HTH_GntR"/>
</dbReference>
<dbReference type="InterPro" id="IPR011663">
    <property type="entry name" value="UTRA"/>
</dbReference>
<evidence type="ECO:0000313" key="6">
    <source>
        <dbReference type="Proteomes" id="UP001160130"/>
    </source>
</evidence>
<keyword evidence="3" id="KW-0804">Transcription</keyword>
<dbReference type="RefSeq" id="WP_280832637.1">
    <property type="nucleotide sequence ID" value="NZ_JARXVE010000003.1"/>
</dbReference>
<accession>A0ABT6KZD6</accession>
<dbReference type="Proteomes" id="UP001160130">
    <property type="component" value="Unassembled WGS sequence"/>
</dbReference>
<keyword evidence="1" id="KW-0805">Transcription regulation</keyword>
<sequence length="269" mass="29793">MPQSVPELHTGGAEVLHDQISEFIRSKITAGAWPANYKLRAEVDLADEFGVARGTVRRAIRTLVAEGMLVQKHGKGTFVTAAAVEQDLINPLRSMAEDLRSQGVSYTTELLSFERARAPEPLRDILGGAQGSDVWAMRRRRRNAAGEPIMYMLNWVSYSLCPQLPRDLLVDRGLFDVLESVCGLPIMMGRRSVEPASAPEDVARALDISPASPVLYLQQTTYTVDDQPLEYSEVWTPPERIRISSVLRRSDTARPGSSLQPLADHALWA</sequence>
<evidence type="ECO:0000256" key="1">
    <source>
        <dbReference type="ARBA" id="ARBA00023015"/>
    </source>
</evidence>
<dbReference type="SMART" id="SM00345">
    <property type="entry name" value="HTH_GNTR"/>
    <property type="match status" value="1"/>
</dbReference>
<dbReference type="SMART" id="SM00866">
    <property type="entry name" value="UTRA"/>
    <property type="match status" value="1"/>
</dbReference>
<proteinExistence type="predicted"/>
<evidence type="ECO:0000256" key="2">
    <source>
        <dbReference type="ARBA" id="ARBA00023125"/>
    </source>
</evidence>
<dbReference type="Gene3D" id="3.40.1410.10">
    <property type="entry name" value="Chorismate lyase-like"/>
    <property type="match status" value="1"/>
</dbReference>
<evidence type="ECO:0000256" key="3">
    <source>
        <dbReference type="ARBA" id="ARBA00023163"/>
    </source>
</evidence>
<dbReference type="SUPFAM" id="SSF64288">
    <property type="entry name" value="Chorismate lyase-like"/>
    <property type="match status" value="1"/>
</dbReference>
<reference evidence="5 6" key="1">
    <citation type="submission" date="2023-04" db="EMBL/GenBank/DDBJ databases">
        <title>Forest soil microbial communities from Buena Vista Peninsula, Colon Province, Panama.</title>
        <authorList>
            <person name="Bouskill N."/>
        </authorList>
    </citation>
    <scope>NUCLEOTIDE SEQUENCE [LARGE SCALE GENOMIC DNA]</scope>
    <source>
        <strain evidence="5 6">AC80</strain>
    </source>
</reference>
<keyword evidence="6" id="KW-1185">Reference proteome</keyword>
<dbReference type="InterPro" id="IPR028978">
    <property type="entry name" value="Chorismate_lyase_/UTRA_dom_sf"/>
</dbReference>
<dbReference type="SUPFAM" id="SSF46785">
    <property type="entry name" value="Winged helix' DNA-binding domain"/>
    <property type="match status" value="1"/>
</dbReference>
<dbReference type="CDD" id="cd07377">
    <property type="entry name" value="WHTH_GntR"/>
    <property type="match status" value="1"/>
</dbReference>
<dbReference type="InterPro" id="IPR050679">
    <property type="entry name" value="Bact_HTH_transcr_reg"/>
</dbReference>
<organism evidence="5 6">
    <name type="scientific">Mycolicibacterium frederiksbergense</name>
    <dbReference type="NCBI Taxonomy" id="117567"/>
    <lineage>
        <taxon>Bacteria</taxon>
        <taxon>Bacillati</taxon>
        <taxon>Actinomycetota</taxon>
        <taxon>Actinomycetes</taxon>
        <taxon>Mycobacteriales</taxon>
        <taxon>Mycobacteriaceae</taxon>
        <taxon>Mycolicibacterium</taxon>
    </lineage>
</organism>
<feature type="domain" description="HTH gntR-type" evidence="4">
    <location>
        <begin position="14"/>
        <end position="82"/>
    </location>
</feature>
<dbReference type="Pfam" id="PF07702">
    <property type="entry name" value="UTRA"/>
    <property type="match status" value="1"/>
</dbReference>
<dbReference type="Pfam" id="PF00392">
    <property type="entry name" value="GntR"/>
    <property type="match status" value="1"/>
</dbReference>
<dbReference type="EMBL" id="JARXVE010000003">
    <property type="protein sequence ID" value="MDH6196049.1"/>
    <property type="molecule type" value="Genomic_DNA"/>
</dbReference>
<dbReference type="Gene3D" id="1.10.10.10">
    <property type="entry name" value="Winged helix-like DNA-binding domain superfamily/Winged helix DNA-binding domain"/>
    <property type="match status" value="1"/>
</dbReference>
<comment type="caution">
    <text evidence="5">The sequence shown here is derived from an EMBL/GenBank/DDBJ whole genome shotgun (WGS) entry which is preliminary data.</text>
</comment>
<dbReference type="PANTHER" id="PTHR44846:SF1">
    <property type="entry name" value="MANNOSYL-D-GLYCERATE TRANSPORT_METABOLISM SYSTEM REPRESSOR MNGR-RELATED"/>
    <property type="match status" value="1"/>
</dbReference>
<dbReference type="PRINTS" id="PR00035">
    <property type="entry name" value="HTHGNTR"/>
</dbReference>
<dbReference type="PROSITE" id="PS50949">
    <property type="entry name" value="HTH_GNTR"/>
    <property type="match status" value="1"/>
</dbReference>
<evidence type="ECO:0000313" key="5">
    <source>
        <dbReference type="EMBL" id="MDH6196049.1"/>
    </source>
</evidence>